<evidence type="ECO:0000256" key="4">
    <source>
        <dbReference type="ARBA" id="ARBA00022898"/>
    </source>
</evidence>
<dbReference type="CDD" id="cd00609">
    <property type="entry name" value="AAT_like"/>
    <property type="match status" value="1"/>
</dbReference>
<organism evidence="7 8">
    <name type="scientific">Actinomadura yumaensis</name>
    <dbReference type="NCBI Taxonomy" id="111807"/>
    <lineage>
        <taxon>Bacteria</taxon>
        <taxon>Bacillati</taxon>
        <taxon>Actinomycetota</taxon>
        <taxon>Actinomycetes</taxon>
        <taxon>Streptosporangiales</taxon>
        <taxon>Thermomonosporaceae</taxon>
        <taxon>Actinomadura</taxon>
    </lineage>
</organism>
<keyword evidence="8" id="KW-1185">Reference proteome</keyword>
<dbReference type="RefSeq" id="WP_378041832.1">
    <property type="nucleotide sequence ID" value="NZ_JBHSXE010000001.1"/>
</dbReference>
<dbReference type="InterPro" id="IPR004838">
    <property type="entry name" value="NHTrfase_class1_PyrdxlP-BS"/>
</dbReference>
<keyword evidence="4" id="KW-0663">Pyridoxal phosphate</keyword>
<dbReference type="PANTHER" id="PTHR43807:SF20">
    <property type="entry name" value="FI04487P"/>
    <property type="match status" value="1"/>
</dbReference>
<dbReference type="InterPro" id="IPR051326">
    <property type="entry name" value="Kynurenine-oxoglutarate_AT"/>
</dbReference>
<comment type="caution">
    <text evidence="7">The sequence shown here is derived from an EMBL/GenBank/DDBJ whole genome shotgun (WGS) entry which is preliminary data.</text>
</comment>
<sequence length="396" mass="42346">MTGAGPDGPRIARRVERMSPGRLFRLLNEGHKHDAVDMALGVPEAPPTPPALVEEACAALRSGRNQYEIPDGSLELRTAIAESLAAPTDPATMLTITVGATEALFVSVLATVDPGDEVVILEPFYENFVSAVALAGGTPRLVRMRPPGWRFDPDELAAAFGPRTSAIILSTPNNPTGHVLTAAEIDTIAALCDRWNAVAIVDEIYSGFTFDGHRHRSPGDHPALRDRSLVIGSMSKTQAVSGWRVGYLRASPALTEVARRVHVVACGGTAAPLQRAVARAAAADPAFSTPSDGLERQRDLTVAAFAQIGVRCIPPDGGCYTIGDIRPATREDSEAFAFRLIEEAGVTVAPGGYFHHDARLGAGFVRISFNRRIDTLLDVERRLAGLRPARDVEQRV</sequence>
<dbReference type="Proteomes" id="UP001596380">
    <property type="component" value="Unassembled WGS sequence"/>
</dbReference>
<evidence type="ECO:0000256" key="3">
    <source>
        <dbReference type="ARBA" id="ARBA00022679"/>
    </source>
</evidence>
<gene>
    <name evidence="7" type="ORF">ACFQKB_05240</name>
</gene>
<dbReference type="GO" id="GO:0008483">
    <property type="term" value="F:transaminase activity"/>
    <property type="evidence" value="ECO:0007669"/>
    <property type="project" value="UniProtKB-KW"/>
</dbReference>
<evidence type="ECO:0000256" key="5">
    <source>
        <dbReference type="RuleBase" id="RU000481"/>
    </source>
</evidence>
<reference evidence="8" key="1">
    <citation type="journal article" date="2019" name="Int. J. Syst. Evol. Microbiol.">
        <title>The Global Catalogue of Microorganisms (GCM) 10K type strain sequencing project: providing services to taxonomists for standard genome sequencing and annotation.</title>
        <authorList>
            <consortium name="The Broad Institute Genomics Platform"/>
            <consortium name="The Broad Institute Genome Sequencing Center for Infectious Disease"/>
            <person name="Wu L."/>
            <person name="Ma J."/>
        </authorList>
    </citation>
    <scope>NUCLEOTIDE SEQUENCE [LARGE SCALE GENOMIC DNA]</scope>
    <source>
        <strain evidence="8">JCM 3369</strain>
    </source>
</reference>
<dbReference type="InterPro" id="IPR015424">
    <property type="entry name" value="PyrdxlP-dep_Trfase"/>
</dbReference>
<keyword evidence="2 5" id="KW-0032">Aminotransferase</keyword>
<dbReference type="InterPro" id="IPR015422">
    <property type="entry name" value="PyrdxlP-dep_Trfase_small"/>
</dbReference>
<comment type="cofactor">
    <cofactor evidence="1 5">
        <name>pyridoxal 5'-phosphate</name>
        <dbReference type="ChEBI" id="CHEBI:597326"/>
    </cofactor>
</comment>
<dbReference type="InterPro" id="IPR015421">
    <property type="entry name" value="PyrdxlP-dep_Trfase_major"/>
</dbReference>
<keyword evidence="3 5" id="KW-0808">Transferase</keyword>
<evidence type="ECO:0000259" key="6">
    <source>
        <dbReference type="Pfam" id="PF00155"/>
    </source>
</evidence>
<dbReference type="SUPFAM" id="SSF53383">
    <property type="entry name" value="PLP-dependent transferases"/>
    <property type="match status" value="1"/>
</dbReference>
<dbReference type="Gene3D" id="3.90.1150.10">
    <property type="entry name" value="Aspartate Aminotransferase, domain 1"/>
    <property type="match status" value="1"/>
</dbReference>
<evidence type="ECO:0000256" key="2">
    <source>
        <dbReference type="ARBA" id="ARBA00022576"/>
    </source>
</evidence>
<proteinExistence type="inferred from homology"/>
<accession>A0ABW2CBM2</accession>
<evidence type="ECO:0000313" key="7">
    <source>
        <dbReference type="EMBL" id="MFC6879168.1"/>
    </source>
</evidence>
<name>A0ABW2CBM2_9ACTN</name>
<dbReference type="Gene3D" id="3.40.640.10">
    <property type="entry name" value="Type I PLP-dependent aspartate aminotransferase-like (Major domain)"/>
    <property type="match status" value="1"/>
</dbReference>
<comment type="similarity">
    <text evidence="5">Belongs to the class-I pyridoxal-phosphate-dependent aminotransferase family.</text>
</comment>
<dbReference type="EMBL" id="JBHSXS010000002">
    <property type="protein sequence ID" value="MFC6879168.1"/>
    <property type="molecule type" value="Genomic_DNA"/>
</dbReference>
<feature type="domain" description="Aminotransferase class I/classII large" evidence="6">
    <location>
        <begin position="48"/>
        <end position="369"/>
    </location>
</feature>
<evidence type="ECO:0000256" key="1">
    <source>
        <dbReference type="ARBA" id="ARBA00001933"/>
    </source>
</evidence>
<dbReference type="PANTHER" id="PTHR43807">
    <property type="entry name" value="FI04487P"/>
    <property type="match status" value="1"/>
</dbReference>
<dbReference type="InterPro" id="IPR004839">
    <property type="entry name" value="Aminotransferase_I/II_large"/>
</dbReference>
<dbReference type="Pfam" id="PF00155">
    <property type="entry name" value="Aminotran_1_2"/>
    <property type="match status" value="1"/>
</dbReference>
<evidence type="ECO:0000313" key="8">
    <source>
        <dbReference type="Proteomes" id="UP001596380"/>
    </source>
</evidence>
<protein>
    <recommendedName>
        <fullName evidence="5">Aminotransferase</fullName>
        <ecNumber evidence="5">2.6.1.-</ecNumber>
    </recommendedName>
</protein>
<dbReference type="EC" id="2.6.1.-" evidence="5"/>
<dbReference type="PROSITE" id="PS00105">
    <property type="entry name" value="AA_TRANSFER_CLASS_1"/>
    <property type="match status" value="1"/>
</dbReference>